<evidence type="ECO:0000256" key="5">
    <source>
        <dbReference type="SAM" id="Phobius"/>
    </source>
</evidence>
<feature type="transmembrane region" description="Helical" evidence="5">
    <location>
        <begin position="139"/>
        <end position="162"/>
    </location>
</feature>
<comment type="subcellular location">
    <subcellularLocation>
        <location evidence="1">Membrane</location>
        <topology evidence="1">Multi-pass membrane protein</topology>
    </subcellularLocation>
</comment>
<dbReference type="SUPFAM" id="SSF103473">
    <property type="entry name" value="MFS general substrate transporter"/>
    <property type="match status" value="1"/>
</dbReference>
<feature type="transmembrane region" description="Helical" evidence="5">
    <location>
        <begin position="344"/>
        <end position="364"/>
    </location>
</feature>
<feature type="transmembrane region" description="Helical" evidence="5">
    <location>
        <begin position="194"/>
        <end position="218"/>
    </location>
</feature>
<reference evidence="7 8" key="1">
    <citation type="submission" date="2016-03" db="EMBL/GenBank/DDBJ databases">
        <title>Comparative genomics of Pseudogymnoascus destructans, the fungus causing white-nose syndrome of bats.</title>
        <authorList>
            <person name="Palmer J.M."/>
            <person name="Drees K.P."/>
            <person name="Foster J.T."/>
            <person name="Lindner D.L."/>
        </authorList>
    </citation>
    <scope>NUCLEOTIDE SEQUENCE [LARGE SCALE GENOMIC DNA]</scope>
    <source>
        <strain evidence="7 8">UAMH 10579</strain>
    </source>
</reference>
<evidence type="ECO:0000256" key="1">
    <source>
        <dbReference type="ARBA" id="ARBA00004141"/>
    </source>
</evidence>
<accession>A0A1B8GPE1</accession>
<dbReference type="GO" id="GO:0022857">
    <property type="term" value="F:transmembrane transporter activity"/>
    <property type="evidence" value="ECO:0007669"/>
    <property type="project" value="InterPro"/>
</dbReference>
<dbReference type="PANTHER" id="PTHR23502:SF22">
    <property type="entry name" value="MAJOR FACILITATOR SUPERFAMILY (MFS) PROFILE DOMAIN-CONTAINING PROTEIN"/>
    <property type="match status" value="1"/>
</dbReference>
<feature type="transmembrane region" description="Helical" evidence="5">
    <location>
        <begin position="300"/>
        <end position="324"/>
    </location>
</feature>
<keyword evidence="4 5" id="KW-0472">Membrane</keyword>
<dbReference type="GeneID" id="28838412"/>
<dbReference type="PROSITE" id="PS50850">
    <property type="entry name" value="MFS"/>
    <property type="match status" value="1"/>
</dbReference>
<feature type="transmembrane region" description="Helical" evidence="5">
    <location>
        <begin position="108"/>
        <end position="127"/>
    </location>
</feature>
<evidence type="ECO:0000256" key="4">
    <source>
        <dbReference type="ARBA" id="ARBA00023136"/>
    </source>
</evidence>
<dbReference type="AlphaFoldDB" id="A0A1B8GPE1"/>
<dbReference type="EMBL" id="KV460220">
    <property type="protein sequence ID" value="OBT97709.1"/>
    <property type="molecule type" value="Genomic_DNA"/>
</dbReference>
<feature type="transmembrane region" description="Helical" evidence="5">
    <location>
        <begin position="385"/>
        <end position="404"/>
    </location>
</feature>
<dbReference type="GO" id="GO:0005886">
    <property type="term" value="C:plasma membrane"/>
    <property type="evidence" value="ECO:0007669"/>
    <property type="project" value="TreeGrafter"/>
</dbReference>
<protein>
    <recommendedName>
        <fullName evidence="6">Major facilitator superfamily (MFS) profile domain-containing protein</fullName>
    </recommendedName>
</protein>
<gene>
    <name evidence="7" type="ORF">VE01_05026</name>
</gene>
<dbReference type="Gene3D" id="1.20.1250.20">
    <property type="entry name" value="MFS general substrate transporter like domains"/>
    <property type="match status" value="1"/>
</dbReference>
<dbReference type="Pfam" id="PF07690">
    <property type="entry name" value="MFS_1"/>
    <property type="match status" value="1"/>
</dbReference>
<evidence type="ECO:0000256" key="2">
    <source>
        <dbReference type="ARBA" id="ARBA00022692"/>
    </source>
</evidence>
<feature type="transmembrane region" description="Helical" evidence="5">
    <location>
        <begin position="410"/>
        <end position="438"/>
    </location>
</feature>
<dbReference type="STRING" id="342668.A0A1B8GPE1"/>
<evidence type="ECO:0000313" key="8">
    <source>
        <dbReference type="Proteomes" id="UP000091956"/>
    </source>
</evidence>
<dbReference type="InterPro" id="IPR036259">
    <property type="entry name" value="MFS_trans_sf"/>
</dbReference>
<keyword evidence="2 5" id="KW-0812">Transmembrane</keyword>
<dbReference type="RefSeq" id="XP_018131442.1">
    <property type="nucleotide sequence ID" value="XM_018274492.1"/>
</dbReference>
<feature type="transmembrane region" description="Helical" evidence="5">
    <location>
        <begin position="67"/>
        <end position="88"/>
    </location>
</feature>
<name>A0A1B8GPE1_9PEZI</name>
<dbReference type="PANTHER" id="PTHR23502">
    <property type="entry name" value="MAJOR FACILITATOR SUPERFAMILY"/>
    <property type="match status" value="1"/>
</dbReference>
<evidence type="ECO:0000313" key="7">
    <source>
        <dbReference type="EMBL" id="OBT97709.1"/>
    </source>
</evidence>
<reference evidence="8" key="2">
    <citation type="journal article" date="2018" name="Nat. Commun.">
        <title>Extreme sensitivity to ultraviolet light in the fungal pathogen causing white-nose syndrome of bats.</title>
        <authorList>
            <person name="Palmer J.M."/>
            <person name="Drees K.P."/>
            <person name="Foster J.T."/>
            <person name="Lindner D.L."/>
        </authorList>
    </citation>
    <scope>NUCLEOTIDE SEQUENCE [LARGE SCALE GENOMIC DNA]</scope>
    <source>
        <strain evidence="8">UAMH 10579</strain>
    </source>
</reference>
<feature type="domain" description="Major facilitator superfamily (MFS) profile" evidence="6">
    <location>
        <begin position="69"/>
        <end position="484"/>
    </location>
</feature>
<feature type="transmembrane region" description="Helical" evidence="5">
    <location>
        <begin position="224"/>
        <end position="243"/>
    </location>
</feature>
<sequence>MIRKVQGTEVGMETLDQKQTEDAAHVEKIGISHDNTLKKASDCITILIPQPSDDPEDTLNWSQEKKWVMLSVVAYCAVMPDMQAAFGIPLVPAQAIEWGISIDEAGRSVSGCVFMIGAGSLFSVPLVQRFGRLPVLFRSMFISFWMTVFATLAPSPISFIVARCLQTTFSAAPQVIGLSFIYDLFFFHEHARAIGIWAWAFVESPFIGPLISSIVANFRPWQDAFWVCTAMTGLACILVIMLVHETLYDRDISIQLPEKAAGPLVRRLEMISGAYGARVKGRPSLAKSSMRMLVIASRPYFFLILVFYAMTFMWSVGANTTLSLFLFKPVAAGGYGFSQLSVGLIYFAPITATFLGELFGHYFNDFLARRYMQRHSGVFEPEARLWVVWIATPFMVGGLILLGFCFELHFHWVAIAFAWGIYCFGTLISTVGITAYALDIFKDEAAEAAALINFSRTISGFISSSGQPKLDQLEVLELKALSAL</sequence>
<organism evidence="7 8">
    <name type="scientific">Pseudogymnoascus verrucosus</name>
    <dbReference type="NCBI Taxonomy" id="342668"/>
    <lineage>
        <taxon>Eukaryota</taxon>
        <taxon>Fungi</taxon>
        <taxon>Dikarya</taxon>
        <taxon>Ascomycota</taxon>
        <taxon>Pezizomycotina</taxon>
        <taxon>Leotiomycetes</taxon>
        <taxon>Thelebolales</taxon>
        <taxon>Thelebolaceae</taxon>
        <taxon>Pseudogymnoascus</taxon>
    </lineage>
</organism>
<dbReference type="Proteomes" id="UP000091956">
    <property type="component" value="Unassembled WGS sequence"/>
</dbReference>
<keyword evidence="3 5" id="KW-1133">Transmembrane helix</keyword>
<keyword evidence="8" id="KW-1185">Reference proteome</keyword>
<evidence type="ECO:0000259" key="6">
    <source>
        <dbReference type="PROSITE" id="PS50850"/>
    </source>
</evidence>
<feature type="transmembrane region" description="Helical" evidence="5">
    <location>
        <begin position="168"/>
        <end position="187"/>
    </location>
</feature>
<dbReference type="InterPro" id="IPR020846">
    <property type="entry name" value="MFS_dom"/>
</dbReference>
<proteinExistence type="predicted"/>
<evidence type="ECO:0000256" key="3">
    <source>
        <dbReference type="ARBA" id="ARBA00022989"/>
    </source>
</evidence>
<dbReference type="InterPro" id="IPR011701">
    <property type="entry name" value="MFS"/>
</dbReference>